<protein>
    <submittedName>
        <fullName evidence="1">Uncharacterized protein</fullName>
    </submittedName>
</protein>
<evidence type="ECO:0000313" key="1">
    <source>
        <dbReference type="EMBL" id="KAH0879403.1"/>
    </source>
</evidence>
<organism evidence="1 2">
    <name type="scientific">Brassica napus</name>
    <name type="common">Rape</name>
    <dbReference type="NCBI Taxonomy" id="3708"/>
    <lineage>
        <taxon>Eukaryota</taxon>
        <taxon>Viridiplantae</taxon>
        <taxon>Streptophyta</taxon>
        <taxon>Embryophyta</taxon>
        <taxon>Tracheophyta</taxon>
        <taxon>Spermatophyta</taxon>
        <taxon>Magnoliopsida</taxon>
        <taxon>eudicotyledons</taxon>
        <taxon>Gunneridae</taxon>
        <taxon>Pentapetalae</taxon>
        <taxon>rosids</taxon>
        <taxon>malvids</taxon>
        <taxon>Brassicales</taxon>
        <taxon>Brassicaceae</taxon>
        <taxon>Brassiceae</taxon>
        <taxon>Brassica</taxon>
    </lineage>
</organism>
<name>A0ABQ7ZGY6_BRANA</name>
<sequence length="101" mass="11375">MADEDGYARAADGRTIHVSREDIGAILERSVMTEIPTTIVLELDTYSKTKIDELVEGIYRAIGMADDYFTKGLIDIYYPFNNSIGWLTTGTDEMKQDITMI</sequence>
<proteinExistence type="predicted"/>
<gene>
    <name evidence="1" type="ORF">HID58_066797</name>
</gene>
<dbReference type="EMBL" id="JAGKQM010000015">
    <property type="protein sequence ID" value="KAH0879403.1"/>
    <property type="molecule type" value="Genomic_DNA"/>
</dbReference>
<reference evidence="1 2" key="1">
    <citation type="submission" date="2021-05" db="EMBL/GenBank/DDBJ databases">
        <title>Genome Assembly of Synthetic Allotetraploid Brassica napus Reveals Homoeologous Exchanges between Subgenomes.</title>
        <authorList>
            <person name="Davis J.T."/>
        </authorList>
    </citation>
    <scope>NUCLEOTIDE SEQUENCE [LARGE SCALE GENOMIC DNA]</scope>
    <source>
        <strain evidence="2">cv. Da-Ae</strain>
        <tissue evidence="1">Seedling</tissue>
    </source>
</reference>
<keyword evidence="2" id="KW-1185">Reference proteome</keyword>
<accession>A0ABQ7ZGY6</accession>
<evidence type="ECO:0000313" key="2">
    <source>
        <dbReference type="Proteomes" id="UP000824890"/>
    </source>
</evidence>
<comment type="caution">
    <text evidence="1">The sequence shown here is derived from an EMBL/GenBank/DDBJ whole genome shotgun (WGS) entry which is preliminary data.</text>
</comment>
<dbReference type="Proteomes" id="UP000824890">
    <property type="component" value="Unassembled WGS sequence"/>
</dbReference>